<protein>
    <submittedName>
        <fullName evidence="1">Uncharacterized protein</fullName>
    </submittedName>
</protein>
<gene>
    <name evidence="1" type="ORF">L201_007345</name>
</gene>
<dbReference type="GeneID" id="91098014"/>
<keyword evidence="2" id="KW-1185">Reference proteome</keyword>
<dbReference type="EMBL" id="CP144107">
    <property type="protein sequence ID" value="WWC92388.1"/>
    <property type="molecule type" value="Genomic_DNA"/>
</dbReference>
<organism evidence="1 2">
    <name type="scientific">Kwoniella dendrophila CBS 6074</name>
    <dbReference type="NCBI Taxonomy" id="1295534"/>
    <lineage>
        <taxon>Eukaryota</taxon>
        <taxon>Fungi</taxon>
        <taxon>Dikarya</taxon>
        <taxon>Basidiomycota</taxon>
        <taxon>Agaricomycotina</taxon>
        <taxon>Tremellomycetes</taxon>
        <taxon>Tremellales</taxon>
        <taxon>Cryptococcaceae</taxon>
        <taxon>Kwoniella</taxon>
    </lineage>
</organism>
<evidence type="ECO:0000313" key="2">
    <source>
        <dbReference type="Proteomes" id="UP001355207"/>
    </source>
</evidence>
<dbReference type="AlphaFoldDB" id="A0AAX4K5N0"/>
<proteinExistence type="predicted"/>
<name>A0AAX4K5N0_9TREE</name>
<dbReference type="Proteomes" id="UP001355207">
    <property type="component" value="Chromosome 10"/>
</dbReference>
<accession>A0AAX4K5N0</accession>
<dbReference type="RefSeq" id="XP_066079150.1">
    <property type="nucleotide sequence ID" value="XM_066223053.1"/>
</dbReference>
<sequence length="222" mass="24917">MDAHMPPIGIKQLPPMPYLDEFSAFQTIKVAVNERGNTEKGLEMVATISNSLKLSAEESKAPCRRISFPLKPGMKQAALIVEDGTFEIYKSLTQAKLYLATNINWILEQYGDRYHICKEDVIMVVGTLIARDWAMMISGFRPQTTLTFNVRAPSDRVEGETWGNWTVSYGEKGLEKNMAAELDKKDHKFSCKVSRVLSFSPNAVLLARLKFPPAGLEPTLYP</sequence>
<evidence type="ECO:0000313" key="1">
    <source>
        <dbReference type="EMBL" id="WWC92388.1"/>
    </source>
</evidence>
<reference evidence="1 2" key="1">
    <citation type="submission" date="2024-01" db="EMBL/GenBank/DDBJ databases">
        <title>Comparative genomics of Cryptococcus and Kwoniella reveals pathogenesis evolution and contrasting modes of karyotype evolution via chromosome fusion or intercentromeric recombination.</title>
        <authorList>
            <person name="Coelho M.A."/>
            <person name="David-Palma M."/>
            <person name="Shea T."/>
            <person name="Bowers K."/>
            <person name="McGinley-Smith S."/>
            <person name="Mohammad A.W."/>
            <person name="Gnirke A."/>
            <person name="Yurkov A.M."/>
            <person name="Nowrousian M."/>
            <person name="Sun S."/>
            <person name="Cuomo C.A."/>
            <person name="Heitman J."/>
        </authorList>
    </citation>
    <scope>NUCLEOTIDE SEQUENCE [LARGE SCALE GENOMIC DNA]</scope>
    <source>
        <strain evidence="1 2">CBS 6074</strain>
    </source>
</reference>